<reference evidence="2" key="1">
    <citation type="submission" date="2019-09" db="EMBL/GenBank/DDBJ databases">
        <title>In-depth cultivation of the pig gut microbiome towards novel bacterial diversity and tailored functional studies.</title>
        <authorList>
            <person name="Wylensek D."/>
            <person name="Hitch T.C.A."/>
            <person name="Clavel T."/>
        </authorList>
    </citation>
    <scope>NUCLEOTIDE SEQUENCE</scope>
    <source>
        <strain evidence="2">RF-744-FAT-WT-3</strain>
    </source>
</reference>
<name>A0A6A8M770_9FIRM</name>
<organism evidence="2">
    <name type="scientific">Baileyella intestinalis</name>
    <dbReference type="NCBI Taxonomy" id="2606709"/>
    <lineage>
        <taxon>Bacteria</taxon>
        <taxon>Bacillati</taxon>
        <taxon>Bacillota</taxon>
        <taxon>Clostridia</taxon>
        <taxon>Peptostreptococcales</taxon>
        <taxon>Anaerovoracaceae</taxon>
        <taxon>Baileyella</taxon>
    </lineage>
</organism>
<accession>A0A6A8M770</accession>
<evidence type="ECO:0000259" key="1">
    <source>
        <dbReference type="Pfam" id="PF02492"/>
    </source>
</evidence>
<evidence type="ECO:0000313" key="2">
    <source>
        <dbReference type="EMBL" id="MST69182.1"/>
    </source>
</evidence>
<dbReference type="Gene3D" id="3.40.50.300">
    <property type="entry name" value="P-loop containing nucleotide triphosphate hydrolases"/>
    <property type="match status" value="1"/>
</dbReference>
<dbReference type="GO" id="GO:0005737">
    <property type="term" value="C:cytoplasm"/>
    <property type="evidence" value="ECO:0007669"/>
    <property type="project" value="TreeGrafter"/>
</dbReference>
<dbReference type="PANTHER" id="PTHR13748">
    <property type="entry name" value="COBW-RELATED"/>
    <property type="match status" value="1"/>
</dbReference>
<dbReference type="RefSeq" id="WP_154572646.1">
    <property type="nucleotide sequence ID" value="NZ_VUNB01000004.1"/>
</dbReference>
<dbReference type="Pfam" id="PF02492">
    <property type="entry name" value="cobW"/>
    <property type="match status" value="1"/>
</dbReference>
<dbReference type="SUPFAM" id="SSF52540">
    <property type="entry name" value="P-loop containing nucleoside triphosphate hydrolases"/>
    <property type="match status" value="1"/>
</dbReference>
<feature type="domain" description="CobW/HypB/UreG nucleotide-binding" evidence="1">
    <location>
        <begin position="3"/>
        <end position="176"/>
    </location>
</feature>
<gene>
    <name evidence="2" type="ORF">FYJ66_06200</name>
</gene>
<dbReference type="PANTHER" id="PTHR13748:SF62">
    <property type="entry name" value="COBW DOMAIN-CONTAINING PROTEIN"/>
    <property type="match status" value="1"/>
</dbReference>
<dbReference type="InterPro" id="IPR051316">
    <property type="entry name" value="Zinc-reg_GTPase_activator"/>
</dbReference>
<comment type="caution">
    <text evidence="2">The sequence shown here is derived from an EMBL/GenBank/DDBJ whole genome shotgun (WGS) entry which is preliminary data.</text>
</comment>
<dbReference type="AlphaFoldDB" id="A0A6A8M770"/>
<dbReference type="EMBL" id="VUNB01000004">
    <property type="protein sequence ID" value="MST69182.1"/>
    <property type="molecule type" value="Genomic_DNA"/>
</dbReference>
<protein>
    <submittedName>
        <fullName evidence="2">GTP-binding protein</fullName>
    </submittedName>
</protein>
<dbReference type="InterPro" id="IPR003495">
    <property type="entry name" value="CobW/HypB/UreG_nucleotide-bd"/>
</dbReference>
<proteinExistence type="predicted"/>
<sequence length="185" mass="20590">MDIYVVTGFAGSGKTTFINRVLEQFDQHTAVIINDEGDEKLDEKFSQSLCVEYVLGGCICCTLIAKFREAVRRMASQVKPDRIIIEASGLGKVTDVVKAVDKLVGEGFDLNVRQIVTMVDVNEYTIFSRGLGDFYMDQIKNAGAVILTHGDELEDQSEMEDVIREIGSANSTAQIFRSISEFNRF</sequence>
<dbReference type="InterPro" id="IPR027417">
    <property type="entry name" value="P-loop_NTPase"/>
</dbReference>